<name>A0A3E4PH50_9FIRM</name>
<comment type="caution">
    <text evidence="1">The sequence shown here is derived from an EMBL/GenBank/DDBJ whole genome shotgun (WGS) entry which is preliminary data.</text>
</comment>
<dbReference type="InterPro" id="IPR014942">
    <property type="entry name" value="AbiEii"/>
</dbReference>
<organism evidence="1 2">
    <name type="scientific">Dorea formicigenerans</name>
    <dbReference type="NCBI Taxonomy" id="39486"/>
    <lineage>
        <taxon>Bacteria</taxon>
        <taxon>Bacillati</taxon>
        <taxon>Bacillota</taxon>
        <taxon>Clostridia</taxon>
        <taxon>Lachnospirales</taxon>
        <taxon>Lachnospiraceae</taxon>
        <taxon>Dorea</taxon>
    </lineage>
</organism>
<proteinExistence type="predicted"/>
<gene>
    <name evidence="1" type="ORF">DXC93_14905</name>
</gene>
<evidence type="ECO:0000313" key="2">
    <source>
        <dbReference type="Proteomes" id="UP000261324"/>
    </source>
</evidence>
<sequence length="90" mass="10617">MEYLHKHKEDFINAVNLASEYFHILPLIVEKDYYVTMILRELTERQGFVVFKGGTSLSKCYKVIKRFSEDIDITIDSRLSQGQMKKLKEV</sequence>
<dbReference type="RefSeq" id="WP_005341477.1">
    <property type="nucleotide sequence ID" value="NZ_QSRA01000028.1"/>
</dbReference>
<evidence type="ECO:0000313" key="1">
    <source>
        <dbReference type="EMBL" id="RGK79400.1"/>
    </source>
</evidence>
<dbReference type="EMBL" id="QSRA01000028">
    <property type="protein sequence ID" value="RGK79400.1"/>
    <property type="molecule type" value="Genomic_DNA"/>
</dbReference>
<dbReference type="Gene3D" id="3.10.450.620">
    <property type="entry name" value="JHP933, nucleotidyltransferase-like core domain"/>
    <property type="match status" value="1"/>
</dbReference>
<reference evidence="1 2" key="1">
    <citation type="submission" date="2018-08" db="EMBL/GenBank/DDBJ databases">
        <title>A genome reference for cultivated species of the human gut microbiota.</title>
        <authorList>
            <person name="Zou Y."/>
            <person name="Xue W."/>
            <person name="Luo G."/>
        </authorList>
    </citation>
    <scope>NUCLEOTIDE SEQUENCE [LARGE SCALE GENOMIC DNA]</scope>
    <source>
        <strain evidence="1 2">TF09-3</strain>
    </source>
</reference>
<dbReference type="Pfam" id="PF08843">
    <property type="entry name" value="AbiEii"/>
    <property type="match status" value="1"/>
</dbReference>
<protein>
    <recommendedName>
        <fullName evidence="3">Nucleotidyl transferase AbiEii/AbiGii toxin family protein</fullName>
    </recommendedName>
</protein>
<accession>A0A3E4PH50</accession>
<dbReference type="AlphaFoldDB" id="A0A3E4PH50"/>
<dbReference type="Proteomes" id="UP000261324">
    <property type="component" value="Unassembled WGS sequence"/>
</dbReference>
<evidence type="ECO:0008006" key="3">
    <source>
        <dbReference type="Google" id="ProtNLM"/>
    </source>
</evidence>